<protein>
    <recommendedName>
        <fullName evidence="5">AAA+ ATPase domain-containing protein</fullName>
    </recommendedName>
</protein>
<dbReference type="AlphaFoldDB" id="A0A2M7M5G9"/>
<reference evidence="4" key="1">
    <citation type="submission" date="2017-09" db="EMBL/GenBank/DDBJ databases">
        <title>Depth-based differentiation of microbial function through sediment-hosted aquifers and enrichment of novel symbionts in the deep terrestrial subsurface.</title>
        <authorList>
            <person name="Probst A.J."/>
            <person name="Ladd B."/>
            <person name="Jarett J.K."/>
            <person name="Geller-Mcgrath D.E."/>
            <person name="Sieber C.M.K."/>
            <person name="Emerson J.B."/>
            <person name="Anantharaman K."/>
            <person name="Thomas B.C."/>
            <person name="Malmstrom R."/>
            <person name="Stieglmeier M."/>
            <person name="Klingl A."/>
            <person name="Woyke T."/>
            <person name="Ryan C.M."/>
            <person name="Banfield J.F."/>
        </authorList>
    </citation>
    <scope>NUCLEOTIDE SEQUENCE [LARGE SCALE GENOMIC DNA]</scope>
</reference>
<dbReference type="Pfam" id="PF13635">
    <property type="entry name" value="DUF4143"/>
    <property type="match status" value="1"/>
</dbReference>
<dbReference type="EMBL" id="PFJK01000005">
    <property type="protein sequence ID" value="PIX77928.1"/>
    <property type="molecule type" value="Genomic_DNA"/>
</dbReference>
<name>A0A2M7M5G9_9BACT</name>
<dbReference type="PANTHER" id="PTHR43566:SF1">
    <property type="entry name" value="AAA+ ATPASE DOMAIN-CONTAINING PROTEIN"/>
    <property type="match status" value="1"/>
</dbReference>
<evidence type="ECO:0000259" key="1">
    <source>
        <dbReference type="Pfam" id="PF13173"/>
    </source>
</evidence>
<dbReference type="Proteomes" id="UP000229703">
    <property type="component" value="Unassembled WGS sequence"/>
</dbReference>
<dbReference type="SUPFAM" id="SSF52540">
    <property type="entry name" value="P-loop containing nucleoside triphosphate hydrolases"/>
    <property type="match status" value="1"/>
</dbReference>
<sequence>MEKYIKREIEEEVLRRVNAGFMVAILGARQVGKTTLLNRVEELLIAREVSPSHIFFFSFDDPILRSRVSSNFYFIKNQIEDSLGKELRKQKSPIFLFFDEAQKVPTLFELLKIFYDIYKDKIRIIISGSASLEIQKKVVETLAGRVSYLFLYPLSIREIIEDKIGKFLGAPLWEDWKGLTIENLKMRQTILFRQRDSLETLLRRILLEGTMPGVFIRETKEGRNLAMQSFVSTYLDKDIRSLREIGKLDDFSRLLRLLSFEIGGILNLSSLSKEMGISINTLKKYLSVLNNTFVVNSLLPYFKRERKKLVKSKKIYFFDVGVANFLAKREFFEHLVGSKVLGPLFENIILKSFETFNKKRSFPYDIYFSRDYEGHEIDLLIERSSERLGVEITYHDEITSEKKRNFEYFFKDFPGAKGILVYRGELKEMTIEGGKVICLPWWLWW</sequence>
<feature type="domain" description="DUF4143" evidence="2">
    <location>
        <begin position="237"/>
        <end position="394"/>
    </location>
</feature>
<dbReference type="InterPro" id="IPR025420">
    <property type="entry name" value="DUF4143"/>
</dbReference>
<evidence type="ECO:0000259" key="2">
    <source>
        <dbReference type="Pfam" id="PF13635"/>
    </source>
</evidence>
<organism evidence="3 4">
    <name type="scientific">bacterium (Candidatus Ratteibacteria) CG_4_10_14_3_um_filter_41_18</name>
    <dbReference type="NCBI Taxonomy" id="2014287"/>
    <lineage>
        <taxon>Bacteria</taxon>
        <taxon>Candidatus Ratteibacteria</taxon>
    </lineage>
</organism>
<accession>A0A2M7M5G9</accession>
<evidence type="ECO:0000313" key="3">
    <source>
        <dbReference type="EMBL" id="PIX77928.1"/>
    </source>
</evidence>
<evidence type="ECO:0000313" key="4">
    <source>
        <dbReference type="Proteomes" id="UP000229703"/>
    </source>
</evidence>
<proteinExistence type="predicted"/>
<comment type="caution">
    <text evidence="3">The sequence shown here is derived from an EMBL/GenBank/DDBJ whole genome shotgun (WGS) entry which is preliminary data.</text>
</comment>
<dbReference type="Gene3D" id="3.40.50.300">
    <property type="entry name" value="P-loop containing nucleotide triphosphate hydrolases"/>
    <property type="match status" value="1"/>
</dbReference>
<dbReference type="Pfam" id="PF13173">
    <property type="entry name" value="AAA_14"/>
    <property type="match status" value="1"/>
</dbReference>
<feature type="domain" description="AAA" evidence="1">
    <location>
        <begin position="22"/>
        <end position="159"/>
    </location>
</feature>
<dbReference type="InterPro" id="IPR027417">
    <property type="entry name" value="P-loop_NTPase"/>
</dbReference>
<gene>
    <name evidence="3" type="ORF">COZ37_00115</name>
</gene>
<evidence type="ECO:0008006" key="5">
    <source>
        <dbReference type="Google" id="ProtNLM"/>
    </source>
</evidence>
<dbReference type="InterPro" id="IPR041682">
    <property type="entry name" value="AAA_14"/>
</dbReference>
<dbReference type="PANTHER" id="PTHR43566">
    <property type="entry name" value="CONSERVED PROTEIN"/>
    <property type="match status" value="1"/>
</dbReference>